<name>A0A1G8Y4C5_9RHOB</name>
<dbReference type="GO" id="GO:0030246">
    <property type="term" value="F:carbohydrate binding"/>
    <property type="evidence" value="ECO:0007669"/>
    <property type="project" value="InterPro"/>
</dbReference>
<organism evidence="9 10">
    <name type="scientific">Aliiruegeria lutimaris</name>
    <dbReference type="NCBI Taxonomy" id="571298"/>
    <lineage>
        <taxon>Bacteria</taxon>
        <taxon>Pseudomonadati</taxon>
        <taxon>Pseudomonadota</taxon>
        <taxon>Alphaproteobacteria</taxon>
        <taxon>Rhodobacterales</taxon>
        <taxon>Roseobacteraceae</taxon>
        <taxon>Aliiruegeria</taxon>
    </lineage>
</organism>
<keyword evidence="4 5" id="KW-0119">Carbohydrate metabolism</keyword>
<evidence type="ECO:0000256" key="4">
    <source>
        <dbReference type="ARBA" id="ARBA00023277"/>
    </source>
</evidence>
<feature type="binding site" evidence="7">
    <location>
        <position position="233"/>
    </location>
    <ligand>
        <name>beta-D-galactose</name>
        <dbReference type="ChEBI" id="CHEBI:27667"/>
    </ligand>
</feature>
<dbReference type="PANTHER" id="PTHR10091">
    <property type="entry name" value="ALDOSE-1-EPIMERASE"/>
    <property type="match status" value="1"/>
</dbReference>
<evidence type="ECO:0000256" key="6">
    <source>
        <dbReference type="PIRSR" id="PIRSR005096-1"/>
    </source>
</evidence>
<evidence type="ECO:0000256" key="3">
    <source>
        <dbReference type="ARBA" id="ARBA00023235"/>
    </source>
</evidence>
<feature type="binding site" evidence="8">
    <location>
        <begin position="74"/>
        <end position="75"/>
    </location>
    <ligand>
        <name>beta-D-galactose</name>
        <dbReference type="ChEBI" id="CHEBI:27667"/>
    </ligand>
</feature>
<dbReference type="InterPro" id="IPR014718">
    <property type="entry name" value="GH-type_carb-bd"/>
</dbReference>
<comment type="catalytic activity">
    <reaction evidence="5">
        <text>alpha-D-glucose = beta-D-glucose</text>
        <dbReference type="Rhea" id="RHEA:10264"/>
        <dbReference type="ChEBI" id="CHEBI:15903"/>
        <dbReference type="ChEBI" id="CHEBI:17925"/>
        <dbReference type="EC" id="5.1.3.3"/>
    </reaction>
</comment>
<comment type="similarity">
    <text evidence="2 5">Belongs to the aldose epimerase family.</text>
</comment>
<dbReference type="SUPFAM" id="SSF74650">
    <property type="entry name" value="Galactose mutarotase-like"/>
    <property type="match status" value="1"/>
</dbReference>
<dbReference type="GO" id="GO:0033499">
    <property type="term" value="P:galactose catabolic process via UDP-galactose, Leloir pathway"/>
    <property type="evidence" value="ECO:0007669"/>
    <property type="project" value="TreeGrafter"/>
</dbReference>
<proteinExistence type="inferred from homology"/>
<evidence type="ECO:0000256" key="2">
    <source>
        <dbReference type="ARBA" id="ARBA00006206"/>
    </source>
</evidence>
<keyword evidence="10" id="KW-1185">Reference proteome</keyword>
<dbReference type="InterPro" id="IPR015443">
    <property type="entry name" value="Aldose_1-epimerase"/>
</dbReference>
<evidence type="ECO:0000256" key="1">
    <source>
        <dbReference type="ARBA" id="ARBA00005028"/>
    </source>
</evidence>
<dbReference type="PIRSF" id="PIRSF005096">
    <property type="entry name" value="GALM"/>
    <property type="match status" value="1"/>
</dbReference>
<dbReference type="AlphaFoldDB" id="A0A1G8Y4C5"/>
<dbReference type="PANTHER" id="PTHR10091:SF49">
    <property type="entry name" value="ALDOSE 1-EPIMERASE"/>
    <property type="match status" value="1"/>
</dbReference>
<sequence length="335" mass="36159">MTVETFGQMPNGTPVGRYTISGGGLTARFLTSGAALQDLRLEGHAAPLVLGFEEFPAYLEHSKSFGITAGRYANRIRDGHVEIDGETYQLDTNFLGKHLLHGGSAGTGKRVWEVDHHGADSLALSIRLADGEMGFPGNMVIHQTFTLLEGGVLDILLEAETDAPTLCNLAHHSYFNLGGENVADHLLQIDAETYLPVDAELIPTGEQAPVAGTRFDFRHLAEIGPRSAQGLIDHNFCLSQERTTLRKVASLACPASGVAMEVRTTEPGLQVFDGSPLNVPVPGLDGRRMGPGAGIAMEPQIWPDSPHNPDFAQAILRPGETYEQHTQYAFKKDAR</sequence>
<keyword evidence="3 5" id="KW-0413">Isomerase</keyword>
<dbReference type="CDD" id="cd09019">
    <property type="entry name" value="galactose_mutarotase_like"/>
    <property type="match status" value="1"/>
</dbReference>
<evidence type="ECO:0000313" key="10">
    <source>
        <dbReference type="Proteomes" id="UP000199382"/>
    </source>
</evidence>
<dbReference type="Pfam" id="PF01263">
    <property type="entry name" value="Aldose_epim"/>
    <property type="match status" value="1"/>
</dbReference>
<evidence type="ECO:0000313" key="9">
    <source>
        <dbReference type="EMBL" id="SDJ97709.1"/>
    </source>
</evidence>
<gene>
    <name evidence="9" type="ORF">SAMN04488026_102818</name>
</gene>
<feature type="active site" description="Proton acceptor" evidence="6">
    <location>
        <position position="298"/>
    </location>
</feature>
<dbReference type="InterPro" id="IPR047215">
    <property type="entry name" value="Galactose_mutarotase-like"/>
</dbReference>
<dbReference type="EMBL" id="FNEK01000028">
    <property type="protein sequence ID" value="SDJ97709.1"/>
    <property type="molecule type" value="Genomic_DNA"/>
</dbReference>
<comment type="pathway">
    <text evidence="1 5">Carbohydrate metabolism; hexose metabolism.</text>
</comment>
<dbReference type="Gene3D" id="2.70.98.10">
    <property type="match status" value="1"/>
</dbReference>
<evidence type="ECO:0000256" key="5">
    <source>
        <dbReference type="PIRNR" id="PIRNR005096"/>
    </source>
</evidence>
<protein>
    <recommendedName>
        <fullName evidence="5">Aldose 1-epimerase</fullName>
        <ecNumber evidence="5">5.1.3.3</ecNumber>
    </recommendedName>
</protein>
<dbReference type="InterPro" id="IPR011013">
    <property type="entry name" value="Gal_mutarotase_sf_dom"/>
</dbReference>
<dbReference type="RefSeq" id="WP_093157208.1">
    <property type="nucleotide sequence ID" value="NZ_FNEK01000028.1"/>
</dbReference>
<evidence type="ECO:0000256" key="8">
    <source>
        <dbReference type="PIRSR" id="PIRSR005096-3"/>
    </source>
</evidence>
<reference evidence="9 10" key="1">
    <citation type="submission" date="2016-10" db="EMBL/GenBank/DDBJ databases">
        <authorList>
            <person name="de Groot N.N."/>
        </authorList>
    </citation>
    <scope>NUCLEOTIDE SEQUENCE [LARGE SCALE GENOMIC DNA]</scope>
    <source>
        <strain evidence="9 10">DSM 25294</strain>
    </source>
</reference>
<dbReference type="EC" id="5.1.3.3" evidence="5"/>
<dbReference type="OrthoDB" id="9779408at2"/>
<accession>A0A1G8Y4C5</accession>
<dbReference type="Proteomes" id="UP000199382">
    <property type="component" value="Unassembled WGS sequence"/>
</dbReference>
<dbReference type="InterPro" id="IPR008183">
    <property type="entry name" value="Aldose_1/G6P_1-epimerase"/>
</dbReference>
<feature type="active site" description="Proton donor" evidence="6">
    <location>
        <position position="172"/>
    </location>
</feature>
<dbReference type="STRING" id="571298.SAMN04488026_102818"/>
<dbReference type="GO" id="GO:0006006">
    <property type="term" value="P:glucose metabolic process"/>
    <property type="evidence" value="ECO:0007669"/>
    <property type="project" value="TreeGrafter"/>
</dbReference>
<dbReference type="UniPathway" id="UPA00242"/>
<evidence type="ECO:0000256" key="7">
    <source>
        <dbReference type="PIRSR" id="PIRSR005096-2"/>
    </source>
</evidence>
<feature type="binding site" evidence="8">
    <location>
        <begin position="172"/>
        <end position="174"/>
    </location>
    <ligand>
        <name>beta-D-galactose</name>
        <dbReference type="ChEBI" id="CHEBI:27667"/>
    </ligand>
</feature>
<dbReference type="GO" id="GO:0004034">
    <property type="term" value="F:aldose 1-epimerase activity"/>
    <property type="evidence" value="ECO:0007669"/>
    <property type="project" value="UniProtKB-EC"/>
</dbReference>